<dbReference type="SUPFAM" id="SSF51197">
    <property type="entry name" value="Clavaminate synthase-like"/>
    <property type="match status" value="1"/>
</dbReference>
<dbReference type="InterPro" id="IPR008775">
    <property type="entry name" value="Phytyl_CoA_dOase-like"/>
</dbReference>
<evidence type="ECO:0000313" key="2">
    <source>
        <dbReference type="EMBL" id="SUZ69500.1"/>
    </source>
</evidence>
<keyword evidence="1" id="KW-0175">Coiled coil</keyword>
<dbReference type="Pfam" id="PF05721">
    <property type="entry name" value="PhyH"/>
    <property type="match status" value="1"/>
</dbReference>
<dbReference type="Gene3D" id="2.60.120.620">
    <property type="entry name" value="q2cbj1_9rhob like domain"/>
    <property type="match status" value="1"/>
</dbReference>
<name>A0A381PRH1_9ZZZZ</name>
<feature type="coiled-coil region" evidence="1">
    <location>
        <begin position="128"/>
        <end position="155"/>
    </location>
</feature>
<dbReference type="InterPro" id="IPR051961">
    <property type="entry name" value="Fungal_Metabolite_Diox"/>
</dbReference>
<gene>
    <name evidence="2" type="ORF">METZ01_LOCUS22354</name>
</gene>
<reference evidence="2" key="1">
    <citation type="submission" date="2018-05" db="EMBL/GenBank/DDBJ databases">
        <authorList>
            <person name="Lanie J.A."/>
            <person name="Ng W.-L."/>
            <person name="Kazmierczak K.M."/>
            <person name="Andrzejewski T.M."/>
            <person name="Davidsen T.M."/>
            <person name="Wayne K.J."/>
            <person name="Tettelin H."/>
            <person name="Glass J.I."/>
            <person name="Rusch D."/>
            <person name="Podicherti R."/>
            <person name="Tsui H.-C.T."/>
            <person name="Winkler M.E."/>
        </authorList>
    </citation>
    <scope>NUCLEOTIDE SEQUENCE</scope>
</reference>
<accession>A0A381PRH1</accession>
<evidence type="ECO:0000256" key="1">
    <source>
        <dbReference type="SAM" id="Coils"/>
    </source>
</evidence>
<organism evidence="2">
    <name type="scientific">marine metagenome</name>
    <dbReference type="NCBI Taxonomy" id="408172"/>
    <lineage>
        <taxon>unclassified sequences</taxon>
        <taxon>metagenomes</taxon>
        <taxon>ecological metagenomes</taxon>
    </lineage>
</organism>
<feature type="non-terminal residue" evidence="2">
    <location>
        <position position="1"/>
    </location>
</feature>
<protein>
    <recommendedName>
        <fullName evidence="3">Phytanoyl-CoA dioxygenase family protein</fullName>
    </recommendedName>
</protein>
<dbReference type="AlphaFoldDB" id="A0A381PRH1"/>
<proteinExistence type="predicted"/>
<dbReference type="PANTHER" id="PTHR37563">
    <property type="entry name" value="PHYTANOYL-COA DIOXYGENASE FAMILY PROTEIN (AFU_ORTHOLOGUE AFUA_2G03330)"/>
    <property type="match status" value="1"/>
</dbReference>
<dbReference type="PANTHER" id="PTHR37563:SF2">
    <property type="entry name" value="PHYTANOYL-COA DIOXYGENASE FAMILY PROTEIN (AFU_ORTHOLOGUE AFUA_2G03330)"/>
    <property type="match status" value="1"/>
</dbReference>
<evidence type="ECO:0008006" key="3">
    <source>
        <dbReference type="Google" id="ProtNLM"/>
    </source>
</evidence>
<dbReference type="EMBL" id="UINC01001063">
    <property type="protein sequence ID" value="SUZ69500.1"/>
    <property type="molecule type" value="Genomic_DNA"/>
</dbReference>
<sequence length="384" mass="44029">VVDPERLELSTSCMSYRHSNQVELWVPRLKYNESKLEVKKRKNSLQICVFIARYIKIVKMKKLLKDTNAFKDPINELGWKDSNFKDYEDQRDYLKKNNGIKDLKTLYPEEIEKAKRVFDQEGFVVIKNALKKKELEKLKKGCEEVIREILALDKERVGNRGSHRYSFGSSSISGHLMHRPEWAMLLDLPTVTPILKAIFDSSEYIARGGGGDFCLPGATEYQHLHSDMGDRSEFSGITFGSFRDDRGKLTVRDLPCPYVCCNFLMVDFTKINGPTRQIPGTQNNLDKIPKIHEEPEWMKLSTVCPAPAGSVLIRDVRAWHGGTPNLSKEVRAIPNAEFFAPWYREPMPISMPREIYDNLSAHGKNIARYIVCDSNETVKTGYSL</sequence>